<feature type="compositionally biased region" description="Polar residues" evidence="1">
    <location>
        <begin position="1"/>
        <end position="11"/>
    </location>
</feature>
<reference evidence="2" key="1">
    <citation type="journal article" date="2019" name="bioRxiv">
        <title>The Genome of the Zebra Mussel, Dreissena polymorpha: A Resource for Invasive Species Research.</title>
        <authorList>
            <person name="McCartney M.A."/>
            <person name="Auch B."/>
            <person name="Kono T."/>
            <person name="Mallez S."/>
            <person name="Zhang Y."/>
            <person name="Obille A."/>
            <person name="Becker A."/>
            <person name="Abrahante J.E."/>
            <person name="Garbe J."/>
            <person name="Badalamenti J.P."/>
            <person name="Herman A."/>
            <person name="Mangelson H."/>
            <person name="Liachko I."/>
            <person name="Sullivan S."/>
            <person name="Sone E.D."/>
            <person name="Koren S."/>
            <person name="Silverstein K.A.T."/>
            <person name="Beckman K.B."/>
            <person name="Gohl D.M."/>
        </authorList>
    </citation>
    <scope>NUCLEOTIDE SEQUENCE</scope>
    <source>
        <strain evidence="2">Duluth1</strain>
        <tissue evidence="2">Whole animal</tissue>
    </source>
</reference>
<dbReference type="EMBL" id="JAIWYP010000001">
    <property type="protein sequence ID" value="KAH3882161.1"/>
    <property type="molecule type" value="Genomic_DNA"/>
</dbReference>
<evidence type="ECO:0000313" key="3">
    <source>
        <dbReference type="Proteomes" id="UP000828390"/>
    </source>
</evidence>
<reference evidence="2" key="2">
    <citation type="submission" date="2020-11" db="EMBL/GenBank/DDBJ databases">
        <authorList>
            <person name="McCartney M.A."/>
            <person name="Auch B."/>
            <person name="Kono T."/>
            <person name="Mallez S."/>
            <person name="Becker A."/>
            <person name="Gohl D.M."/>
            <person name="Silverstein K.A.T."/>
            <person name="Koren S."/>
            <person name="Bechman K.B."/>
            <person name="Herman A."/>
            <person name="Abrahante J.E."/>
            <person name="Garbe J."/>
        </authorList>
    </citation>
    <scope>NUCLEOTIDE SEQUENCE</scope>
    <source>
        <strain evidence="2">Duluth1</strain>
        <tissue evidence="2">Whole animal</tissue>
    </source>
</reference>
<sequence length="138" mass="14828">MPPSNSSNSGALSLKHKRSDPTTVVGNSRVWGGDFVVGTLFLLPGRRGSSNKNNKYYLSDALWISGQLGPDAQQHFLAQDLGANAQHINSSIRGLILTSSGPENGVPQLQHNQYVSIEDTLPENLAECDCAIRDPSVN</sequence>
<dbReference type="AlphaFoldDB" id="A0A9D4MUN4"/>
<feature type="region of interest" description="Disordered" evidence="1">
    <location>
        <begin position="1"/>
        <end position="23"/>
    </location>
</feature>
<name>A0A9D4MUN4_DREPO</name>
<proteinExistence type="predicted"/>
<keyword evidence="3" id="KW-1185">Reference proteome</keyword>
<accession>A0A9D4MUN4</accession>
<organism evidence="2 3">
    <name type="scientific">Dreissena polymorpha</name>
    <name type="common">Zebra mussel</name>
    <name type="synonym">Mytilus polymorpha</name>
    <dbReference type="NCBI Taxonomy" id="45954"/>
    <lineage>
        <taxon>Eukaryota</taxon>
        <taxon>Metazoa</taxon>
        <taxon>Spiralia</taxon>
        <taxon>Lophotrochozoa</taxon>
        <taxon>Mollusca</taxon>
        <taxon>Bivalvia</taxon>
        <taxon>Autobranchia</taxon>
        <taxon>Heteroconchia</taxon>
        <taxon>Euheterodonta</taxon>
        <taxon>Imparidentia</taxon>
        <taxon>Neoheterodontei</taxon>
        <taxon>Myida</taxon>
        <taxon>Dreissenoidea</taxon>
        <taxon>Dreissenidae</taxon>
        <taxon>Dreissena</taxon>
    </lineage>
</organism>
<evidence type="ECO:0000313" key="2">
    <source>
        <dbReference type="EMBL" id="KAH3882161.1"/>
    </source>
</evidence>
<evidence type="ECO:0000256" key="1">
    <source>
        <dbReference type="SAM" id="MobiDB-lite"/>
    </source>
</evidence>
<protein>
    <submittedName>
        <fullName evidence="2">Uncharacterized protein</fullName>
    </submittedName>
</protein>
<comment type="caution">
    <text evidence="2">The sequence shown here is derived from an EMBL/GenBank/DDBJ whole genome shotgun (WGS) entry which is preliminary data.</text>
</comment>
<dbReference type="Proteomes" id="UP000828390">
    <property type="component" value="Unassembled WGS sequence"/>
</dbReference>
<gene>
    <name evidence="2" type="ORF">DPMN_006092</name>
</gene>